<dbReference type="GO" id="GO:0080120">
    <property type="term" value="P:CAAX-box protein maturation"/>
    <property type="evidence" value="ECO:0007669"/>
    <property type="project" value="UniProtKB-ARBA"/>
</dbReference>
<keyword evidence="1" id="KW-0812">Transmembrane</keyword>
<sequence>MNEAEGTRGGGRYRLADHPWAALPIFIVALVVLLVLVGAVFTAAGQQPGGPLQWALANVLLLFVVTPFVLGLPKGRKGLAAYLDDIRLSRIRPVLPLVLLGLSCWVILALCQGLGTVVYRLTEGKDISLAFLLSVWDLRGSLPPRSAELLVSLPSAFEEVAFRGVVITLFMSRYRRNASIVISTAAFGALHLLNLAGGGQDPVWVLGQVGWAFLMGLMYGYLFIKSDSLLPGMILHYLG</sequence>
<keyword evidence="1" id="KW-1133">Transmembrane helix</keyword>
<dbReference type="EMBL" id="BARS01007102">
    <property type="protein sequence ID" value="GAF78322.1"/>
    <property type="molecule type" value="Genomic_DNA"/>
</dbReference>
<proteinExistence type="predicted"/>
<protein>
    <recommendedName>
        <fullName evidence="2">CAAX prenyl protease 2/Lysostaphin resistance protein A-like domain-containing protein</fullName>
    </recommendedName>
</protein>
<reference evidence="3" key="1">
    <citation type="journal article" date="2014" name="Front. Microbiol.">
        <title>High frequency of phylogenetically diverse reductive dehalogenase-homologous genes in deep subseafloor sedimentary metagenomes.</title>
        <authorList>
            <person name="Kawai M."/>
            <person name="Futagami T."/>
            <person name="Toyoda A."/>
            <person name="Takaki Y."/>
            <person name="Nishi S."/>
            <person name="Hori S."/>
            <person name="Arai W."/>
            <person name="Tsubouchi T."/>
            <person name="Morono Y."/>
            <person name="Uchiyama I."/>
            <person name="Ito T."/>
            <person name="Fujiyama A."/>
            <person name="Inagaki F."/>
            <person name="Takami H."/>
        </authorList>
    </citation>
    <scope>NUCLEOTIDE SEQUENCE</scope>
    <source>
        <strain evidence="3">Expedition CK06-06</strain>
    </source>
</reference>
<dbReference type="Pfam" id="PF02517">
    <property type="entry name" value="Rce1-like"/>
    <property type="match status" value="1"/>
</dbReference>
<gene>
    <name evidence="3" type="ORF">S01H1_13741</name>
</gene>
<name>X0SQZ0_9ZZZZ</name>
<feature type="non-terminal residue" evidence="3">
    <location>
        <position position="239"/>
    </location>
</feature>
<feature type="transmembrane region" description="Helical" evidence="1">
    <location>
        <begin position="20"/>
        <end position="42"/>
    </location>
</feature>
<keyword evidence="1" id="KW-0472">Membrane</keyword>
<accession>X0SQZ0</accession>
<comment type="caution">
    <text evidence="3">The sequence shown here is derived from an EMBL/GenBank/DDBJ whole genome shotgun (WGS) entry which is preliminary data.</text>
</comment>
<organism evidence="3">
    <name type="scientific">marine sediment metagenome</name>
    <dbReference type="NCBI Taxonomy" id="412755"/>
    <lineage>
        <taxon>unclassified sequences</taxon>
        <taxon>metagenomes</taxon>
        <taxon>ecological metagenomes</taxon>
    </lineage>
</organism>
<feature type="transmembrane region" description="Helical" evidence="1">
    <location>
        <begin position="94"/>
        <end position="119"/>
    </location>
</feature>
<feature type="transmembrane region" description="Helical" evidence="1">
    <location>
        <begin position="178"/>
        <end position="197"/>
    </location>
</feature>
<feature type="domain" description="CAAX prenyl protease 2/Lysostaphin resistance protein A-like" evidence="2">
    <location>
        <begin position="152"/>
        <end position="238"/>
    </location>
</feature>
<feature type="transmembrane region" description="Helical" evidence="1">
    <location>
        <begin position="54"/>
        <end position="73"/>
    </location>
</feature>
<evidence type="ECO:0000256" key="1">
    <source>
        <dbReference type="SAM" id="Phobius"/>
    </source>
</evidence>
<evidence type="ECO:0000313" key="3">
    <source>
        <dbReference type="EMBL" id="GAF78322.1"/>
    </source>
</evidence>
<evidence type="ECO:0000259" key="2">
    <source>
        <dbReference type="Pfam" id="PF02517"/>
    </source>
</evidence>
<dbReference type="InterPro" id="IPR003675">
    <property type="entry name" value="Rce1/LyrA-like_dom"/>
</dbReference>
<dbReference type="AlphaFoldDB" id="X0SQZ0"/>
<dbReference type="GO" id="GO:0004175">
    <property type="term" value="F:endopeptidase activity"/>
    <property type="evidence" value="ECO:0007669"/>
    <property type="project" value="UniProtKB-ARBA"/>
</dbReference>
<feature type="transmembrane region" description="Helical" evidence="1">
    <location>
        <begin position="203"/>
        <end position="224"/>
    </location>
</feature>